<name>A0A6J5MMH0_9CAUD</name>
<reference evidence="1" key="1">
    <citation type="submission" date="2020-04" db="EMBL/GenBank/DDBJ databases">
        <authorList>
            <person name="Chiriac C."/>
            <person name="Salcher M."/>
            <person name="Ghai R."/>
            <person name="Kavagutti S V."/>
        </authorList>
    </citation>
    <scope>NUCLEOTIDE SEQUENCE</scope>
</reference>
<sequence length="113" mass="12613">MIAKLEDFRALVEADTVRRYTQDHAQDAAQGNNYPLSVHAQAMIAKLHIGKKYARIDIGGSGKYMVDMITGNIYGIKAYGVIHRGHCYGNLDTVNSWNWGGYVARQEKPLTVD</sequence>
<organism evidence="1">
    <name type="scientific">uncultured Caudovirales phage</name>
    <dbReference type="NCBI Taxonomy" id="2100421"/>
    <lineage>
        <taxon>Viruses</taxon>
        <taxon>Duplodnaviria</taxon>
        <taxon>Heunggongvirae</taxon>
        <taxon>Uroviricota</taxon>
        <taxon>Caudoviricetes</taxon>
        <taxon>Peduoviridae</taxon>
        <taxon>Maltschvirus</taxon>
        <taxon>Maltschvirus maltsch</taxon>
    </lineage>
</organism>
<accession>A0A6J5MMH0</accession>
<gene>
    <name evidence="1" type="ORF">UFOVP513_55</name>
</gene>
<dbReference type="EMBL" id="LR796476">
    <property type="protein sequence ID" value="CAB4147848.1"/>
    <property type="molecule type" value="Genomic_DNA"/>
</dbReference>
<proteinExistence type="predicted"/>
<evidence type="ECO:0000313" key="1">
    <source>
        <dbReference type="EMBL" id="CAB4147848.1"/>
    </source>
</evidence>
<protein>
    <submittedName>
        <fullName evidence="1">Uncharacterized protein</fullName>
    </submittedName>
</protein>